<evidence type="ECO:0000256" key="1">
    <source>
        <dbReference type="SAM" id="Coils"/>
    </source>
</evidence>
<dbReference type="AlphaFoldDB" id="A0A1F7H416"/>
<accession>A0A1F7H416</accession>
<gene>
    <name evidence="2" type="ORF">A3C25_02970</name>
</gene>
<proteinExistence type="predicted"/>
<organism evidence="2 3">
    <name type="scientific">Candidatus Roizmanbacteria bacterium RIFCSPHIGHO2_02_FULL_38_11</name>
    <dbReference type="NCBI Taxonomy" id="1802039"/>
    <lineage>
        <taxon>Bacteria</taxon>
        <taxon>Candidatus Roizmaniibacteriota</taxon>
    </lineage>
</organism>
<evidence type="ECO:0000313" key="3">
    <source>
        <dbReference type="Proteomes" id="UP000177913"/>
    </source>
</evidence>
<protein>
    <submittedName>
        <fullName evidence="2">Uncharacterized protein</fullName>
    </submittedName>
</protein>
<reference evidence="2 3" key="1">
    <citation type="journal article" date="2016" name="Nat. Commun.">
        <title>Thousands of microbial genomes shed light on interconnected biogeochemical processes in an aquifer system.</title>
        <authorList>
            <person name="Anantharaman K."/>
            <person name="Brown C.T."/>
            <person name="Hug L.A."/>
            <person name="Sharon I."/>
            <person name="Castelle C.J."/>
            <person name="Probst A.J."/>
            <person name="Thomas B.C."/>
            <person name="Singh A."/>
            <person name="Wilkins M.J."/>
            <person name="Karaoz U."/>
            <person name="Brodie E.L."/>
            <person name="Williams K.H."/>
            <person name="Hubbard S.S."/>
            <person name="Banfield J.F."/>
        </authorList>
    </citation>
    <scope>NUCLEOTIDE SEQUENCE [LARGE SCALE GENOMIC DNA]</scope>
</reference>
<evidence type="ECO:0000313" key="2">
    <source>
        <dbReference type="EMBL" id="OGK25845.1"/>
    </source>
</evidence>
<name>A0A1F7H416_9BACT</name>
<sequence>MNKLHLELINKINNLSLDVYKIYNQVVRTPINWKLERKRLLENNKSRTLWKYDVPSNLEKSLEQLKHLNKQLQTKKVSFNHSIYSKFLLDVVNATIKTAVIKIQILQQLKSKNFKSTIKLREDFFNLNYDYSNVEKRYKNLFSNPKIGKIGKELGRQELLPSEATKIIQTSMQNIKKKIDKVILFPNKFKKDILHEFTAKVEIIDDPSFSMRCITDPKTLATKILLNKNRKYSKSLLKIAFLHEFCGHALEMAIFDGTLIKKYKLPKIFGYAGVSSPNIFDVKAEVFADLMVEPFISKEEEKFVEYRRNVWLMCRAMADYLYHIKGKTIFDVMKIYQSVGLGDFAFDEAIMTSIFIDGYQGMYLFANEEIERLKDRVKITNNEFLTLLLFLGKIPVNKFSKFSKYWKMIDIFTRSRSFVKID</sequence>
<keyword evidence="1" id="KW-0175">Coiled coil</keyword>
<dbReference type="EMBL" id="MFZO01000002">
    <property type="protein sequence ID" value="OGK25845.1"/>
    <property type="molecule type" value="Genomic_DNA"/>
</dbReference>
<feature type="coiled-coil region" evidence="1">
    <location>
        <begin position="356"/>
        <end position="383"/>
    </location>
</feature>
<dbReference type="Proteomes" id="UP000177913">
    <property type="component" value="Unassembled WGS sequence"/>
</dbReference>
<comment type="caution">
    <text evidence="2">The sequence shown here is derived from an EMBL/GenBank/DDBJ whole genome shotgun (WGS) entry which is preliminary data.</text>
</comment>